<feature type="compositionally biased region" description="Basic and acidic residues" evidence="1">
    <location>
        <begin position="64"/>
        <end position="81"/>
    </location>
</feature>
<accession>A0A819SUE5</accession>
<feature type="non-terminal residue" evidence="2">
    <location>
        <position position="1"/>
    </location>
</feature>
<gene>
    <name evidence="2" type="ORF">JBS370_LOCUS30498</name>
</gene>
<dbReference type="AlphaFoldDB" id="A0A819SUE5"/>
<organism evidence="2 3">
    <name type="scientific">Rotaria sordida</name>
    <dbReference type="NCBI Taxonomy" id="392033"/>
    <lineage>
        <taxon>Eukaryota</taxon>
        <taxon>Metazoa</taxon>
        <taxon>Spiralia</taxon>
        <taxon>Gnathifera</taxon>
        <taxon>Rotifera</taxon>
        <taxon>Eurotatoria</taxon>
        <taxon>Bdelloidea</taxon>
        <taxon>Philodinida</taxon>
        <taxon>Philodinidae</taxon>
        <taxon>Rotaria</taxon>
    </lineage>
</organism>
<evidence type="ECO:0000313" key="3">
    <source>
        <dbReference type="Proteomes" id="UP000663836"/>
    </source>
</evidence>
<dbReference type="EMBL" id="CAJOBD010007065">
    <property type="protein sequence ID" value="CAF4077346.1"/>
    <property type="molecule type" value="Genomic_DNA"/>
</dbReference>
<evidence type="ECO:0000256" key="1">
    <source>
        <dbReference type="SAM" id="MobiDB-lite"/>
    </source>
</evidence>
<comment type="caution">
    <text evidence="2">The sequence shown here is derived from an EMBL/GenBank/DDBJ whole genome shotgun (WGS) entry which is preliminary data.</text>
</comment>
<evidence type="ECO:0008006" key="4">
    <source>
        <dbReference type="Google" id="ProtNLM"/>
    </source>
</evidence>
<sequence>MSVSVEDDSDGGESKSKNMCVNDEENSEGGKGDSEDNKDYSEDDEDDSKNDSENNEGDSESDEDGSKGDSEGECVDGKSDTDDNSEDENSPALPPLSDSRSPWIAQFHPPFTQQFQSSTKCSDVLPSSPIQTFRKLFSDDVFNLIHEQTNIYGKANRKGIPPEIVRYTEMGRDDVKFLAKNSISVVKWTDRKPIYMMSHFSDPSDMITIT</sequence>
<feature type="compositionally biased region" description="Acidic residues" evidence="1">
    <location>
        <begin position="41"/>
        <end position="63"/>
    </location>
</feature>
<feature type="region of interest" description="Disordered" evidence="1">
    <location>
        <begin position="1"/>
        <end position="104"/>
    </location>
</feature>
<name>A0A819SUE5_9BILA</name>
<reference evidence="2" key="1">
    <citation type="submission" date="2021-02" db="EMBL/GenBank/DDBJ databases">
        <authorList>
            <person name="Nowell W R."/>
        </authorList>
    </citation>
    <scope>NUCLEOTIDE SEQUENCE</scope>
</reference>
<feature type="compositionally biased region" description="Basic and acidic residues" evidence="1">
    <location>
        <begin position="28"/>
        <end position="40"/>
    </location>
</feature>
<dbReference type="Proteomes" id="UP000663836">
    <property type="component" value="Unassembled WGS sequence"/>
</dbReference>
<protein>
    <recommendedName>
        <fullName evidence="4">PiggyBac transposable element-derived protein domain-containing protein</fullName>
    </recommendedName>
</protein>
<evidence type="ECO:0000313" key="2">
    <source>
        <dbReference type="EMBL" id="CAF4077346.1"/>
    </source>
</evidence>
<feature type="compositionally biased region" description="Acidic residues" evidence="1">
    <location>
        <begin position="1"/>
        <end position="11"/>
    </location>
</feature>
<proteinExistence type="predicted"/>